<accession>A0A0B6TV96</accession>
<comment type="similarity">
    <text evidence="2">Belongs to the class-II fumarase/aspartase family.</text>
</comment>
<dbReference type="PROSITE" id="PS00163">
    <property type="entry name" value="FUMARATE_LYASES"/>
    <property type="match status" value="1"/>
</dbReference>
<proteinExistence type="inferred from homology"/>
<keyword evidence="5" id="KW-1185">Reference proteome</keyword>
<keyword evidence="1" id="KW-0456">Lyase</keyword>
<evidence type="ECO:0000313" key="5">
    <source>
        <dbReference type="Proteomes" id="UP000031928"/>
    </source>
</evidence>
<dbReference type="Gene3D" id="1.20.200.10">
    <property type="entry name" value="Fumarase/aspartase (Central domain)"/>
    <property type="match status" value="1"/>
</dbReference>
<name>A0A0B6TV96_9CORY</name>
<dbReference type="OrthoDB" id="9768878at2"/>
<protein>
    <submittedName>
        <fullName evidence="4">3-carboxy-cis,cis-muconate cycloisomerase</fullName>
    </submittedName>
</protein>
<evidence type="ECO:0000256" key="2">
    <source>
        <dbReference type="ARBA" id="ARBA00034772"/>
    </source>
</evidence>
<dbReference type="GO" id="GO:0016829">
    <property type="term" value="F:lyase activity"/>
    <property type="evidence" value="ECO:0007669"/>
    <property type="project" value="UniProtKB-KW"/>
</dbReference>
<dbReference type="RefSeq" id="WP_156971894.1">
    <property type="nucleotide sequence ID" value="NZ_CP007790.1"/>
</dbReference>
<organism evidence="4 5">
    <name type="scientific">Corynebacterium marinum DSM 44953</name>
    <dbReference type="NCBI Taxonomy" id="1224162"/>
    <lineage>
        <taxon>Bacteria</taxon>
        <taxon>Bacillati</taxon>
        <taxon>Actinomycetota</taxon>
        <taxon>Actinomycetes</taxon>
        <taxon>Mycobacteriales</taxon>
        <taxon>Corynebacteriaceae</taxon>
        <taxon>Corynebacterium</taxon>
    </lineage>
</organism>
<dbReference type="PANTHER" id="PTHR43172:SF2">
    <property type="entry name" value="ADENYLOSUCCINATE LYASE C-TERMINAL DOMAIN-CONTAINING PROTEIN"/>
    <property type="match status" value="1"/>
</dbReference>
<dbReference type="SUPFAM" id="SSF48557">
    <property type="entry name" value="L-aspartase-like"/>
    <property type="match status" value="1"/>
</dbReference>
<evidence type="ECO:0000259" key="3">
    <source>
        <dbReference type="Pfam" id="PF00206"/>
    </source>
</evidence>
<evidence type="ECO:0000256" key="1">
    <source>
        <dbReference type="ARBA" id="ARBA00023239"/>
    </source>
</evidence>
<dbReference type="InterPro" id="IPR000362">
    <property type="entry name" value="Fumarate_lyase_fam"/>
</dbReference>
<reference evidence="4 5" key="1">
    <citation type="submission" date="2014-05" db="EMBL/GenBank/DDBJ databases">
        <title>Complete genome sequence of Corynebacterium marinum DSM 44953.</title>
        <authorList>
            <person name="Schaffert L."/>
            <person name="Albersmeier A."/>
            <person name="Kalinowski J."/>
            <person name="Ruckert C."/>
        </authorList>
    </citation>
    <scope>NUCLEOTIDE SEQUENCE [LARGE SCALE GENOMIC DNA]</scope>
    <source>
        <strain evidence="4 5">DSM 44953</strain>
    </source>
</reference>
<sequence>MDLSRSLYGDLAGGDTAAHEHLSDAAFLGAIVEFEGALADAAERAGVIDPAAARAAREAVAGFEIDSVTLTDIAAASAAGGNPAIPIAAELKRRAGENTGGIHVGATSQDAVDTALVLCARRAVGRMDTALHGVEQLLADLARTHRDTPVMGRTLGQQALPTTFGAVAAGWLEGLSHAAGRLRAAADALPVQYAGATGNLVATHPDGLKVHDLLAEGLGLAAVPVVWHTNRQPLVDVGLTAAQVAGAVRKIAGDVVAYSATEIGELAEAAPGGSSSMPHKANPAAAVACDGYARRTPALASTLLDSLDCRWQRGVGSWHAEWQTLRDLLAATASAVSRIRASLDGIRVDTDDMARNIALTGHDLNNIDTGHAGDIVDAALRQQEGHHDGLRDD</sequence>
<dbReference type="PANTHER" id="PTHR43172">
    <property type="entry name" value="ADENYLOSUCCINATE LYASE"/>
    <property type="match status" value="1"/>
</dbReference>
<dbReference type="PRINTS" id="PR00149">
    <property type="entry name" value="FUMRATELYASE"/>
</dbReference>
<dbReference type="STRING" id="1224162.B840_09670"/>
<dbReference type="GO" id="GO:0016853">
    <property type="term" value="F:isomerase activity"/>
    <property type="evidence" value="ECO:0007669"/>
    <property type="project" value="UniProtKB-KW"/>
</dbReference>
<dbReference type="AlphaFoldDB" id="A0A0B6TV96"/>
<dbReference type="Pfam" id="PF00206">
    <property type="entry name" value="Lyase_1"/>
    <property type="match status" value="1"/>
</dbReference>
<dbReference type="InterPro" id="IPR008948">
    <property type="entry name" value="L-Aspartase-like"/>
</dbReference>
<evidence type="ECO:0000313" key="4">
    <source>
        <dbReference type="EMBL" id="AJK69525.1"/>
    </source>
</evidence>
<dbReference type="Proteomes" id="UP000031928">
    <property type="component" value="Chromosome"/>
</dbReference>
<dbReference type="HOGENOM" id="CLU_030949_3_2_11"/>
<keyword evidence="4" id="KW-0413">Isomerase</keyword>
<gene>
    <name evidence="4" type="ORF">B840_09670</name>
</gene>
<dbReference type="InterPro" id="IPR020557">
    <property type="entry name" value="Fumarate_lyase_CS"/>
</dbReference>
<dbReference type="EMBL" id="CP007790">
    <property type="protein sequence ID" value="AJK69525.1"/>
    <property type="molecule type" value="Genomic_DNA"/>
</dbReference>
<dbReference type="KEGG" id="cmq:B840_09670"/>
<feature type="domain" description="Fumarate lyase N-terminal" evidence="3">
    <location>
        <begin position="33"/>
        <end position="295"/>
    </location>
</feature>
<dbReference type="InterPro" id="IPR022761">
    <property type="entry name" value="Fumarate_lyase_N"/>
</dbReference>